<dbReference type="GeneID" id="115620157"/>
<evidence type="ECO:0000256" key="2">
    <source>
        <dbReference type="ARBA" id="ARBA00008779"/>
    </source>
</evidence>
<dbReference type="GO" id="GO:0008484">
    <property type="term" value="F:sulfuric ester hydrolase activity"/>
    <property type="evidence" value="ECO:0007669"/>
    <property type="project" value="InterPro"/>
</dbReference>
<feature type="domain" description="Sulfatase N-terminal" evidence="8">
    <location>
        <begin position="33"/>
        <end position="356"/>
    </location>
</feature>
<organism evidence="9 10">
    <name type="scientific">Drosophila lebanonensis</name>
    <name type="common">Fruit fly</name>
    <name type="synonym">Scaptodrosophila lebanonensis</name>
    <dbReference type="NCBI Taxonomy" id="7225"/>
    <lineage>
        <taxon>Eukaryota</taxon>
        <taxon>Metazoa</taxon>
        <taxon>Ecdysozoa</taxon>
        <taxon>Arthropoda</taxon>
        <taxon>Hexapoda</taxon>
        <taxon>Insecta</taxon>
        <taxon>Pterygota</taxon>
        <taxon>Neoptera</taxon>
        <taxon>Endopterygota</taxon>
        <taxon>Diptera</taxon>
        <taxon>Brachycera</taxon>
        <taxon>Muscomorpha</taxon>
        <taxon>Ephydroidea</taxon>
        <taxon>Drosophilidae</taxon>
        <taxon>Scaptodrosophila</taxon>
    </lineage>
</organism>
<dbReference type="PANTHER" id="PTHR10342">
    <property type="entry name" value="ARYLSULFATASE"/>
    <property type="match status" value="1"/>
</dbReference>
<proteinExistence type="inferred from homology"/>
<evidence type="ECO:0000256" key="6">
    <source>
        <dbReference type="ARBA" id="ARBA00023180"/>
    </source>
</evidence>
<dbReference type="RefSeq" id="XP_030369145.1">
    <property type="nucleotide sequence ID" value="XM_030513285.1"/>
</dbReference>
<dbReference type="PANTHER" id="PTHR10342:SF273">
    <property type="entry name" value="RE14504P"/>
    <property type="match status" value="1"/>
</dbReference>
<keyword evidence="6" id="KW-0325">Glycoprotein</keyword>
<gene>
    <name evidence="10" type="primary">LOC115620157</name>
    <name evidence="11" type="synonym">LOC115630186</name>
</gene>
<evidence type="ECO:0000256" key="3">
    <source>
        <dbReference type="ARBA" id="ARBA00022723"/>
    </source>
</evidence>
<feature type="chain" id="PRO_5044642622" evidence="7">
    <location>
        <begin position="26"/>
        <end position="565"/>
    </location>
</feature>
<keyword evidence="3" id="KW-0479">Metal-binding</keyword>
<feature type="signal peptide" evidence="7">
    <location>
        <begin position="1"/>
        <end position="25"/>
    </location>
</feature>
<dbReference type="SUPFAM" id="SSF53649">
    <property type="entry name" value="Alkaline phosphatase-like"/>
    <property type="match status" value="1"/>
</dbReference>
<evidence type="ECO:0000313" key="10">
    <source>
        <dbReference type="RefSeq" id="XP_030369145.1"/>
    </source>
</evidence>
<keyword evidence="7" id="KW-0732">Signal</keyword>
<accession>A0A6J2T1L2</accession>
<dbReference type="InterPro" id="IPR017850">
    <property type="entry name" value="Alkaline_phosphatase_core_sf"/>
</dbReference>
<dbReference type="InterPro" id="IPR000917">
    <property type="entry name" value="Sulfatase_N"/>
</dbReference>
<evidence type="ECO:0000259" key="8">
    <source>
        <dbReference type="Pfam" id="PF00884"/>
    </source>
</evidence>
<dbReference type="InterPro" id="IPR024607">
    <property type="entry name" value="Sulfatase_CS"/>
</dbReference>
<dbReference type="GO" id="GO:0046872">
    <property type="term" value="F:metal ion binding"/>
    <property type="evidence" value="ECO:0007669"/>
    <property type="project" value="UniProtKB-KW"/>
</dbReference>
<dbReference type="Gene3D" id="3.40.720.10">
    <property type="entry name" value="Alkaline Phosphatase, subunit A"/>
    <property type="match status" value="1"/>
</dbReference>
<dbReference type="InterPro" id="IPR047115">
    <property type="entry name" value="ARSB"/>
</dbReference>
<keyword evidence="5" id="KW-0106">Calcium</keyword>
<dbReference type="Gene3D" id="3.30.1120.10">
    <property type="match status" value="1"/>
</dbReference>
<dbReference type="PROSITE" id="PS00149">
    <property type="entry name" value="SULFATASE_2"/>
    <property type="match status" value="1"/>
</dbReference>
<dbReference type="CDD" id="cd16029">
    <property type="entry name" value="4-S"/>
    <property type="match status" value="1"/>
</dbReference>
<protein>
    <submittedName>
        <fullName evidence="10 11">Arylsulfatase B-like isoform X1</fullName>
    </submittedName>
</protein>
<name>A0A6J2T1L2_DROLE</name>
<evidence type="ECO:0000313" key="9">
    <source>
        <dbReference type="Proteomes" id="UP000504634"/>
    </source>
</evidence>
<comment type="cofactor">
    <cofactor evidence="1">
        <name>Ca(2+)</name>
        <dbReference type="ChEBI" id="CHEBI:29108"/>
    </cofactor>
</comment>
<dbReference type="OrthoDB" id="103349at2759"/>
<evidence type="ECO:0000313" key="11">
    <source>
        <dbReference type="RefSeq" id="XP_030382616.1"/>
    </source>
</evidence>
<sequence>MHNTSISHILRQVWIGSLLFMSSSASNHKQTPPHIIFILADDLGFNDVGFHGSAQIPTPNIDALAYSGLILNQYYVNPICTPSRSALMTGKYPIHTGMQHTVLYGAEPRGLPLKEKILPQYLNDLGYVSHIVGKWHLGHYKRIYTPLFRGFKSHVGYWTGHHDYFDHIAVEHNMWGLDMRKGLAVAYDMHGKYTTDLVTERSLKVIAEHNATDKGPLFLYVAHAAAHSGNPYNPLPVSDDSVIKMGHIPHYKRRRYAAIVSKLDESVGKIVQQLEHYNMLKNSLIVFSTDNGGPAEGFNENFASNYPLRGVKNTLWEGGVRGAALLWSPLLRKSQRVANQNMHIVDWLPTLIEAAGGKMALDNLTSTNLDGQSIWQALSNDEPSPRKSVLHNIDDIWGSAALTVGEWKLMRGTNYKGAWDGWYGPAGERSPKHYDWQHVAKSQAGKALKAIKMFPSQAEQQRLRAGATVNCNLNKTYVQQGTECKPLLAPCLFNVRDDPCEYYNLAGQYPDVLKSLQAELAHFNATAVPPTNKPDDPRGAPRHWNYTWTNFGDSDIHYNDVVRLI</sequence>
<evidence type="ECO:0000256" key="4">
    <source>
        <dbReference type="ARBA" id="ARBA00022801"/>
    </source>
</evidence>
<keyword evidence="4" id="KW-0378">Hydrolase</keyword>
<evidence type="ECO:0000256" key="5">
    <source>
        <dbReference type="ARBA" id="ARBA00022837"/>
    </source>
</evidence>
<reference evidence="10 11" key="1">
    <citation type="submission" date="2025-04" db="UniProtKB">
        <authorList>
            <consortium name="RefSeq"/>
        </authorList>
    </citation>
    <scope>IDENTIFICATION</scope>
    <source>
        <strain evidence="10 11">11010-0011.00</strain>
        <tissue evidence="10 11">Whole body</tissue>
    </source>
</reference>
<comment type="similarity">
    <text evidence="2">Belongs to the sulfatase family.</text>
</comment>
<dbReference type="Pfam" id="PF00884">
    <property type="entry name" value="Sulfatase"/>
    <property type="match status" value="1"/>
</dbReference>
<evidence type="ECO:0000256" key="7">
    <source>
        <dbReference type="SAM" id="SignalP"/>
    </source>
</evidence>
<evidence type="ECO:0000256" key="1">
    <source>
        <dbReference type="ARBA" id="ARBA00001913"/>
    </source>
</evidence>
<dbReference type="PROSITE" id="PS00523">
    <property type="entry name" value="SULFATASE_1"/>
    <property type="match status" value="1"/>
</dbReference>
<keyword evidence="9" id="KW-1185">Reference proteome</keyword>
<dbReference type="Proteomes" id="UP000504634">
    <property type="component" value="Unplaced"/>
</dbReference>
<dbReference type="AlphaFoldDB" id="A0A6J2T1L2"/>
<dbReference type="RefSeq" id="XP_030382616.1">
    <property type="nucleotide sequence ID" value="XM_030526756.1"/>
</dbReference>